<feature type="region of interest" description="Disordered" evidence="1">
    <location>
        <begin position="378"/>
        <end position="409"/>
    </location>
</feature>
<dbReference type="Pfam" id="PF13966">
    <property type="entry name" value="zf-RVT"/>
    <property type="match status" value="1"/>
</dbReference>
<comment type="caution">
    <text evidence="3">The sequence shown here is derived from an EMBL/GenBank/DDBJ whole genome shotgun (WGS) entry which is preliminary data.</text>
</comment>
<evidence type="ECO:0000313" key="4">
    <source>
        <dbReference type="Proteomes" id="UP001605036"/>
    </source>
</evidence>
<accession>A0ABD1ZI16</accession>
<feature type="domain" description="Reverse transcriptase zinc-binding" evidence="2">
    <location>
        <begin position="188"/>
        <end position="254"/>
    </location>
</feature>
<sequence>MKTWTAEEGLLLLPTFKTPQSETTNNILQSWFIFRKFLRLEIRDLALPGSLTFRQLQLLLERYAPRRPFNTHVVFPLLKQLGIQVLTNLADATGNWTEIAHRLNTLGTQLTQVQVEAVEAFQRWLGTVRLGPQKLEHSTSWRWAEVETAWKGWLRPSKFWYSLWDKEESLDDLSAKWPTGNYELTWNSRWKRLWELRSPLRVNLWTWQLLHRAFFTGERAAIMNVAHESCRRCHEENESVSHLFYNCRSSVNRWNQLRNLASKACIKLNIPQGLLEIIDEAIKTNHRGGPLIYILYGVTNPIWEDRNKVVFQSRHQMTPLPISLEQARRQIEAGFNAKSSERRWQQGIKALEEINELISATLQSANSPTERVVCVADRPREASRVSPSASNVSEDQDKVHRPSTVDSTNQPYSMRELATEIDRICINEDLATRNLEEQEIEHIESQSARTVPSNLASSSYSEMHTGEWRVSHTWQFPRACNR</sequence>
<dbReference type="Proteomes" id="UP001605036">
    <property type="component" value="Unassembled WGS sequence"/>
</dbReference>
<keyword evidence="4" id="KW-1185">Reference proteome</keyword>
<evidence type="ECO:0000256" key="1">
    <source>
        <dbReference type="SAM" id="MobiDB-lite"/>
    </source>
</evidence>
<protein>
    <recommendedName>
        <fullName evidence="2">Reverse transcriptase zinc-binding domain-containing protein</fullName>
    </recommendedName>
</protein>
<dbReference type="EMBL" id="JBHFFA010000001">
    <property type="protein sequence ID" value="KAL2651089.1"/>
    <property type="molecule type" value="Genomic_DNA"/>
</dbReference>
<organism evidence="3 4">
    <name type="scientific">Riccia fluitans</name>
    <dbReference type="NCBI Taxonomy" id="41844"/>
    <lineage>
        <taxon>Eukaryota</taxon>
        <taxon>Viridiplantae</taxon>
        <taxon>Streptophyta</taxon>
        <taxon>Embryophyta</taxon>
        <taxon>Marchantiophyta</taxon>
        <taxon>Marchantiopsida</taxon>
        <taxon>Marchantiidae</taxon>
        <taxon>Marchantiales</taxon>
        <taxon>Ricciaceae</taxon>
        <taxon>Riccia</taxon>
    </lineage>
</organism>
<dbReference type="AlphaFoldDB" id="A0ABD1ZI16"/>
<gene>
    <name evidence="3" type="ORF">R1flu_019217</name>
</gene>
<name>A0ABD1ZI16_9MARC</name>
<dbReference type="InterPro" id="IPR026960">
    <property type="entry name" value="RVT-Znf"/>
</dbReference>
<evidence type="ECO:0000259" key="2">
    <source>
        <dbReference type="Pfam" id="PF13966"/>
    </source>
</evidence>
<reference evidence="3 4" key="1">
    <citation type="submission" date="2024-09" db="EMBL/GenBank/DDBJ databases">
        <title>Chromosome-scale assembly of Riccia fluitans.</title>
        <authorList>
            <person name="Paukszto L."/>
            <person name="Sawicki J."/>
            <person name="Karawczyk K."/>
            <person name="Piernik-Szablinska J."/>
            <person name="Szczecinska M."/>
            <person name="Mazdziarz M."/>
        </authorList>
    </citation>
    <scope>NUCLEOTIDE SEQUENCE [LARGE SCALE GENOMIC DNA]</scope>
    <source>
        <strain evidence="3">Rf_01</strain>
        <tissue evidence="3">Aerial parts of the thallus</tissue>
    </source>
</reference>
<proteinExistence type="predicted"/>
<evidence type="ECO:0000313" key="3">
    <source>
        <dbReference type="EMBL" id="KAL2651089.1"/>
    </source>
</evidence>